<accession>A0A239H8D0</accession>
<dbReference type="SUPFAM" id="SSF52266">
    <property type="entry name" value="SGNH hydrolase"/>
    <property type="match status" value="1"/>
</dbReference>
<dbReference type="Proteomes" id="UP000198393">
    <property type="component" value="Unassembled WGS sequence"/>
</dbReference>
<evidence type="ECO:0000313" key="2">
    <source>
        <dbReference type="EMBL" id="SNS77620.1"/>
    </source>
</evidence>
<sequence length="228" mass="25681">MRLIIILCFLIFTSCATQKTDSMKEDGFIHLALGDSYTIGEAVDVGERWPVQLARRLRKDSIQVDPVIVATTGWTTDELLAGIVKADVEGTYDFVSLLIGVNNQYRGYPIDQYEKEFKQLLDQAIQFAGGNPYNVMVVSIPDYGVTPFATKKMLDEEKIARELDNYNAIAEKITKLRDVKFIDITPGSKKAKDDPSLIASDGLHPSGKMYTQWVDQMYEHVFNNLSSR</sequence>
<dbReference type="Gene3D" id="3.40.50.1110">
    <property type="entry name" value="SGNH hydrolase"/>
    <property type="match status" value="1"/>
</dbReference>
<dbReference type="CDD" id="cd01832">
    <property type="entry name" value="SGNH_hydrolase_like_1"/>
    <property type="match status" value="1"/>
</dbReference>
<proteinExistence type="predicted"/>
<dbReference type="Pfam" id="PF13472">
    <property type="entry name" value="Lipase_GDSL_2"/>
    <property type="match status" value="1"/>
</dbReference>
<reference evidence="2 3" key="1">
    <citation type="submission" date="2017-06" db="EMBL/GenBank/DDBJ databases">
        <authorList>
            <person name="Kim H.J."/>
            <person name="Triplett B.A."/>
        </authorList>
    </citation>
    <scope>NUCLEOTIDE SEQUENCE [LARGE SCALE GENOMIC DNA]</scope>
    <source>
        <strain evidence="2 3">DSM 19307</strain>
    </source>
</reference>
<dbReference type="PROSITE" id="PS51257">
    <property type="entry name" value="PROKAR_LIPOPROTEIN"/>
    <property type="match status" value="1"/>
</dbReference>
<dbReference type="RefSeq" id="WP_245811221.1">
    <property type="nucleotide sequence ID" value="NZ_FZPD01000002.1"/>
</dbReference>
<protein>
    <submittedName>
        <fullName evidence="2">Lysophospholipase L1</fullName>
    </submittedName>
</protein>
<feature type="domain" description="SGNH hydrolase-type esterase" evidence="1">
    <location>
        <begin position="32"/>
        <end position="210"/>
    </location>
</feature>
<dbReference type="AlphaFoldDB" id="A0A239H8D0"/>
<dbReference type="GO" id="GO:0016788">
    <property type="term" value="F:hydrolase activity, acting on ester bonds"/>
    <property type="evidence" value="ECO:0007669"/>
    <property type="project" value="UniProtKB-ARBA"/>
</dbReference>
<dbReference type="InterPro" id="IPR036514">
    <property type="entry name" value="SGNH_hydro_sf"/>
</dbReference>
<keyword evidence="3" id="KW-1185">Reference proteome</keyword>
<name>A0A239H8D0_EKHLU</name>
<evidence type="ECO:0000259" key="1">
    <source>
        <dbReference type="Pfam" id="PF13472"/>
    </source>
</evidence>
<organism evidence="2 3">
    <name type="scientific">Ekhidna lutea</name>
    <dbReference type="NCBI Taxonomy" id="447679"/>
    <lineage>
        <taxon>Bacteria</taxon>
        <taxon>Pseudomonadati</taxon>
        <taxon>Bacteroidota</taxon>
        <taxon>Cytophagia</taxon>
        <taxon>Cytophagales</taxon>
        <taxon>Reichenbachiellaceae</taxon>
        <taxon>Ekhidna</taxon>
    </lineage>
</organism>
<evidence type="ECO:0000313" key="3">
    <source>
        <dbReference type="Proteomes" id="UP000198393"/>
    </source>
</evidence>
<gene>
    <name evidence="2" type="ORF">SAMN05421640_1191</name>
</gene>
<dbReference type="EMBL" id="FZPD01000002">
    <property type="protein sequence ID" value="SNS77620.1"/>
    <property type="molecule type" value="Genomic_DNA"/>
</dbReference>
<dbReference type="InterPro" id="IPR013830">
    <property type="entry name" value="SGNH_hydro"/>
</dbReference>